<evidence type="ECO:0000256" key="5">
    <source>
        <dbReference type="ARBA" id="ARBA00022801"/>
    </source>
</evidence>
<comment type="catalytic activity">
    <reaction evidence="1">
        <text>inosine + phosphate = alpha-D-ribose 1-phosphate + hypoxanthine</text>
        <dbReference type="Rhea" id="RHEA:27646"/>
        <dbReference type="ChEBI" id="CHEBI:17368"/>
        <dbReference type="ChEBI" id="CHEBI:17596"/>
        <dbReference type="ChEBI" id="CHEBI:43474"/>
        <dbReference type="ChEBI" id="CHEBI:57720"/>
        <dbReference type="EC" id="2.4.2.1"/>
    </reaction>
    <physiologicalReaction direction="left-to-right" evidence="1">
        <dbReference type="Rhea" id="RHEA:27647"/>
    </physiologicalReaction>
</comment>
<comment type="catalytic activity">
    <reaction evidence="9">
        <text>S-methyl-5'-thioadenosine + phosphate = 5-(methylsulfanyl)-alpha-D-ribose 1-phosphate + adenine</text>
        <dbReference type="Rhea" id="RHEA:11852"/>
        <dbReference type="ChEBI" id="CHEBI:16708"/>
        <dbReference type="ChEBI" id="CHEBI:17509"/>
        <dbReference type="ChEBI" id="CHEBI:43474"/>
        <dbReference type="ChEBI" id="CHEBI:58533"/>
        <dbReference type="EC" id="2.4.2.28"/>
    </reaction>
    <physiologicalReaction direction="left-to-right" evidence="9">
        <dbReference type="Rhea" id="RHEA:11853"/>
    </physiologicalReaction>
</comment>
<dbReference type="AlphaFoldDB" id="A0A7X5BLH1"/>
<comment type="catalytic activity">
    <reaction evidence="8">
        <text>adenosine + phosphate = alpha-D-ribose 1-phosphate + adenine</text>
        <dbReference type="Rhea" id="RHEA:27642"/>
        <dbReference type="ChEBI" id="CHEBI:16335"/>
        <dbReference type="ChEBI" id="CHEBI:16708"/>
        <dbReference type="ChEBI" id="CHEBI:43474"/>
        <dbReference type="ChEBI" id="CHEBI:57720"/>
        <dbReference type="EC" id="2.4.2.1"/>
    </reaction>
    <physiologicalReaction direction="left-to-right" evidence="8">
        <dbReference type="Rhea" id="RHEA:27643"/>
    </physiologicalReaction>
</comment>
<keyword evidence="6" id="KW-0862">Zinc</keyword>
<dbReference type="Gene3D" id="3.60.140.10">
    <property type="entry name" value="CNF1/YfiH-like putative cysteine hydrolases"/>
    <property type="match status" value="1"/>
</dbReference>
<evidence type="ECO:0000256" key="2">
    <source>
        <dbReference type="ARBA" id="ARBA00007353"/>
    </source>
</evidence>
<evidence type="ECO:0000256" key="7">
    <source>
        <dbReference type="ARBA" id="ARBA00047989"/>
    </source>
</evidence>
<dbReference type="InterPro" id="IPR011324">
    <property type="entry name" value="Cytotoxic_necrot_fac-like_cat"/>
</dbReference>
<dbReference type="SUPFAM" id="SSF64438">
    <property type="entry name" value="CNF1/YfiH-like putative cysteine hydrolases"/>
    <property type="match status" value="1"/>
</dbReference>
<accession>A0A7X5BLH1</accession>
<comment type="caution">
    <text evidence="11">The sequence shown here is derived from an EMBL/GenBank/DDBJ whole genome shotgun (WGS) entry which is preliminary data.</text>
</comment>
<keyword evidence="5" id="KW-0378">Hydrolase</keyword>
<sequence>MWITPDWPAPANVKAVSTTRFGGISQGPYEGLNLGDHVGDTPAAVSHNRQWLQQQLGLAHAPAWLSQTHSTIVQELHEPLTEIPHADASITRQPGLACTVMTADCLPVLLCDRQGTQVGAVHAGWRGLADGIIEQTVACFDQAPDQLLVWLGPAIGPQAFEVGGEVREQFLADDPAAESTFQPKGEKWLADIYQLARLRLHRLGVTQVFGGSECTVSDASRFFSYRRDGVTGRQASLIWLEK</sequence>
<evidence type="ECO:0000256" key="6">
    <source>
        <dbReference type="ARBA" id="ARBA00022833"/>
    </source>
</evidence>
<dbReference type="NCBIfam" id="TIGR00726">
    <property type="entry name" value="peptidoglycan editing factor PgeF"/>
    <property type="match status" value="1"/>
</dbReference>
<dbReference type="CDD" id="cd16833">
    <property type="entry name" value="YfiH"/>
    <property type="match status" value="1"/>
</dbReference>
<dbReference type="RefSeq" id="WP_161443996.1">
    <property type="nucleotide sequence ID" value="NZ_WXWU01000091.1"/>
</dbReference>
<comment type="catalytic activity">
    <reaction evidence="7">
        <text>adenosine + H2O + H(+) = inosine + NH4(+)</text>
        <dbReference type="Rhea" id="RHEA:24408"/>
        <dbReference type="ChEBI" id="CHEBI:15377"/>
        <dbReference type="ChEBI" id="CHEBI:15378"/>
        <dbReference type="ChEBI" id="CHEBI:16335"/>
        <dbReference type="ChEBI" id="CHEBI:17596"/>
        <dbReference type="ChEBI" id="CHEBI:28938"/>
        <dbReference type="EC" id="3.5.4.4"/>
    </reaction>
    <physiologicalReaction direction="left-to-right" evidence="7">
        <dbReference type="Rhea" id="RHEA:24409"/>
    </physiologicalReaction>
</comment>
<dbReference type="GO" id="GO:0017061">
    <property type="term" value="F:S-methyl-5-thioadenosine phosphorylase activity"/>
    <property type="evidence" value="ECO:0007669"/>
    <property type="project" value="UniProtKB-EC"/>
</dbReference>
<evidence type="ECO:0000256" key="8">
    <source>
        <dbReference type="ARBA" id="ARBA00048968"/>
    </source>
</evidence>
<dbReference type="InterPro" id="IPR003730">
    <property type="entry name" value="Cu_polyphenol_OxRdtase"/>
</dbReference>
<reference evidence="11 12" key="1">
    <citation type="submission" date="2017-05" db="EMBL/GenBank/DDBJ databases">
        <title>High clonality and local adaptation shapes Vibrionaceae linages within an endangered oasis.</title>
        <authorList>
            <person name="Vazquez-Rosas-Landa M."/>
        </authorList>
    </citation>
    <scope>NUCLEOTIDE SEQUENCE [LARGE SCALE GENOMIC DNA]</scope>
    <source>
        <strain evidence="11 12">P46_P4S1P180</strain>
    </source>
</reference>
<protein>
    <recommendedName>
        <fullName evidence="10">Purine nucleoside phosphorylase</fullName>
    </recommendedName>
</protein>
<evidence type="ECO:0000313" key="11">
    <source>
        <dbReference type="EMBL" id="NAW65084.1"/>
    </source>
</evidence>
<dbReference type="GO" id="GO:0016787">
    <property type="term" value="F:hydrolase activity"/>
    <property type="evidence" value="ECO:0007669"/>
    <property type="project" value="UniProtKB-KW"/>
</dbReference>
<dbReference type="InterPro" id="IPR038371">
    <property type="entry name" value="Cu_polyphenol_OxRdtase_sf"/>
</dbReference>
<dbReference type="Proteomes" id="UP000465712">
    <property type="component" value="Unassembled WGS sequence"/>
</dbReference>
<comment type="similarity">
    <text evidence="2 10">Belongs to the purine nucleoside phosphorylase YfiH/LACC1 family.</text>
</comment>
<proteinExistence type="inferred from homology"/>
<dbReference type="PANTHER" id="PTHR30616:SF2">
    <property type="entry name" value="PURINE NUCLEOSIDE PHOSPHORYLASE LACC1"/>
    <property type="match status" value="1"/>
</dbReference>
<dbReference type="EMBL" id="WXWW01000117">
    <property type="protein sequence ID" value="NAW65084.1"/>
    <property type="molecule type" value="Genomic_DNA"/>
</dbReference>
<evidence type="ECO:0000256" key="4">
    <source>
        <dbReference type="ARBA" id="ARBA00022723"/>
    </source>
</evidence>
<dbReference type="PANTHER" id="PTHR30616">
    <property type="entry name" value="UNCHARACTERIZED PROTEIN YFIH"/>
    <property type="match status" value="1"/>
</dbReference>
<dbReference type="GO" id="GO:0005507">
    <property type="term" value="F:copper ion binding"/>
    <property type="evidence" value="ECO:0007669"/>
    <property type="project" value="TreeGrafter"/>
</dbReference>
<evidence type="ECO:0000256" key="3">
    <source>
        <dbReference type="ARBA" id="ARBA00022679"/>
    </source>
</evidence>
<dbReference type="Pfam" id="PF02578">
    <property type="entry name" value="Cu-oxidase_4"/>
    <property type="match status" value="1"/>
</dbReference>
<evidence type="ECO:0000256" key="1">
    <source>
        <dbReference type="ARBA" id="ARBA00000553"/>
    </source>
</evidence>
<keyword evidence="4" id="KW-0479">Metal-binding</keyword>
<dbReference type="OrthoDB" id="4279at2"/>
<evidence type="ECO:0000256" key="9">
    <source>
        <dbReference type="ARBA" id="ARBA00049893"/>
    </source>
</evidence>
<keyword evidence="3" id="KW-0808">Transferase</keyword>
<gene>
    <name evidence="11" type="primary">pgeF</name>
    <name evidence="11" type="ORF">CAG72_07625</name>
</gene>
<name>A0A7X5BLH1_9GAMM</name>
<organism evidence="11 12">
    <name type="scientific">Photobacterium halotolerans</name>
    <dbReference type="NCBI Taxonomy" id="265726"/>
    <lineage>
        <taxon>Bacteria</taxon>
        <taxon>Pseudomonadati</taxon>
        <taxon>Pseudomonadota</taxon>
        <taxon>Gammaproteobacteria</taxon>
        <taxon>Vibrionales</taxon>
        <taxon>Vibrionaceae</taxon>
        <taxon>Photobacterium</taxon>
    </lineage>
</organism>
<evidence type="ECO:0000256" key="10">
    <source>
        <dbReference type="RuleBase" id="RU361274"/>
    </source>
</evidence>
<evidence type="ECO:0000313" key="12">
    <source>
        <dbReference type="Proteomes" id="UP000465712"/>
    </source>
</evidence>